<proteinExistence type="predicted"/>
<dbReference type="SMART" id="SM00444">
    <property type="entry name" value="GYF"/>
    <property type="match status" value="1"/>
</dbReference>
<dbReference type="SUPFAM" id="SSF55277">
    <property type="entry name" value="GYF domain"/>
    <property type="match status" value="1"/>
</dbReference>
<dbReference type="Pfam" id="PF02201">
    <property type="entry name" value="SWIB"/>
    <property type="match status" value="1"/>
</dbReference>
<keyword evidence="2 4" id="KW-0863">Zinc-finger</keyword>
<dbReference type="PROSITE" id="PS51925">
    <property type="entry name" value="SWIB_MDM2"/>
    <property type="match status" value="1"/>
</dbReference>
<evidence type="ECO:0000259" key="9">
    <source>
        <dbReference type="PROSITE" id="PS51925"/>
    </source>
</evidence>
<feature type="compositionally biased region" description="Polar residues" evidence="5">
    <location>
        <begin position="825"/>
        <end position="837"/>
    </location>
</feature>
<dbReference type="InterPro" id="IPR036885">
    <property type="entry name" value="SWIB_MDM2_dom_sf"/>
</dbReference>
<evidence type="ECO:0000256" key="3">
    <source>
        <dbReference type="ARBA" id="ARBA00022833"/>
    </source>
</evidence>
<feature type="compositionally biased region" description="Basic and acidic residues" evidence="5">
    <location>
        <begin position="565"/>
        <end position="579"/>
    </location>
</feature>
<feature type="region of interest" description="Disordered" evidence="5">
    <location>
        <begin position="953"/>
        <end position="1184"/>
    </location>
</feature>
<dbReference type="GO" id="GO:0003677">
    <property type="term" value="F:DNA binding"/>
    <property type="evidence" value="ECO:0007669"/>
    <property type="project" value="InterPro"/>
</dbReference>
<feature type="zinc finger region" description="C3H1-type" evidence="4">
    <location>
        <begin position="1451"/>
        <end position="1476"/>
    </location>
</feature>
<feature type="region of interest" description="Disordered" evidence="5">
    <location>
        <begin position="267"/>
        <end position="294"/>
    </location>
</feature>
<dbReference type="PROSITE" id="PS51360">
    <property type="entry name" value="PLUS3"/>
    <property type="match status" value="1"/>
</dbReference>
<dbReference type="InterPro" id="IPR000571">
    <property type="entry name" value="Znf_CCCH"/>
</dbReference>
<feature type="region of interest" description="Disordered" evidence="5">
    <location>
        <begin position="825"/>
        <end position="929"/>
    </location>
</feature>
<feature type="domain" description="Plus3" evidence="8">
    <location>
        <begin position="301"/>
        <end position="434"/>
    </location>
</feature>
<evidence type="ECO:0000313" key="10">
    <source>
        <dbReference type="EMBL" id="MPA43689.1"/>
    </source>
</evidence>
<dbReference type="PROSITE" id="PS50103">
    <property type="entry name" value="ZF_C3H1"/>
    <property type="match status" value="1"/>
</dbReference>
<feature type="compositionally biased region" description="Polar residues" evidence="5">
    <location>
        <begin position="1084"/>
        <end position="1095"/>
    </location>
</feature>
<feature type="compositionally biased region" description="Low complexity" evidence="5">
    <location>
        <begin position="631"/>
        <end position="645"/>
    </location>
</feature>
<gene>
    <name evidence="10" type="ORF">Din_013130</name>
</gene>
<keyword evidence="3 4" id="KW-0862">Zinc</keyword>
<evidence type="ECO:0000256" key="1">
    <source>
        <dbReference type="ARBA" id="ARBA00022723"/>
    </source>
</evidence>
<dbReference type="EMBL" id="GHES01013130">
    <property type="protein sequence ID" value="MPA43689.1"/>
    <property type="molecule type" value="Transcribed_RNA"/>
</dbReference>
<feature type="domain" description="DM2" evidence="9">
    <location>
        <begin position="158"/>
        <end position="241"/>
    </location>
</feature>
<feature type="region of interest" description="Disordered" evidence="5">
    <location>
        <begin position="495"/>
        <end position="514"/>
    </location>
</feature>
<feature type="compositionally biased region" description="Polar residues" evidence="5">
    <location>
        <begin position="141"/>
        <end position="158"/>
    </location>
</feature>
<feature type="compositionally biased region" description="Polar residues" evidence="5">
    <location>
        <begin position="1382"/>
        <end position="1395"/>
    </location>
</feature>
<feature type="domain" description="C3H1-type" evidence="6">
    <location>
        <begin position="1451"/>
        <end position="1476"/>
    </location>
</feature>
<feature type="region of interest" description="Disordered" evidence="5">
    <location>
        <begin position="533"/>
        <end position="605"/>
    </location>
</feature>
<feature type="compositionally biased region" description="Polar residues" evidence="5">
    <location>
        <begin position="592"/>
        <end position="605"/>
    </location>
</feature>
<dbReference type="InterPro" id="IPR035445">
    <property type="entry name" value="GYF-like_dom_sf"/>
</dbReference>
<organism evidence="10">
    <name type="scientific">Davidia involucrata</name>
    <name type="common">Dove tree</name>
    <dbReference type="NCBI Taxonomy" id="16924"/>
    <lineage>
        <taxon>Eukaryota</taxon>
        <taxon>Viridiplantae</taxon>
        <taxon>Streptophyta</taxon>
        <taxon>Embryophyta</taxon>
        <taxon>Tracheophyta</taxon>
        <taxon>Spermatophyta</taxon>
        <taxon>Magnoliopsida</taxon>
        <taxon>eudicotyledons</taxon>
        <taxon>Gunneridae</taxon>
        <taxon>Pentapetalae</taxon>
        <taxon>asterids</taxon>
        <taxon>Cornales</taxon>
        <taxon>Nyssaceae</taxon>
        <taxon>Davidia</taxon>
    </lineage>
</organism>
<accession>A0A5B6ZHS7</accession>
<dbReference type="InterPro" id="IPR036128">
    <property type="entry name" value="Plus3-like_sf"/>
</dbReference>
<dbReference type="Gene3D" id="3.30.1490.40">
    <property type="match status" value="1"/>
</dbReference>
<dbReference type="CDD" id="cd10567">
    <property type="entry name" value="SWIB-MDM2_like"/>
    <property type="match status" value="1"/>
</dbReference>
<dbReference type="InterPro" id="IPR004343">
    <property type="entry name" value="Plus-3_dom"/>
</dbReference>
<feature type="compositionally biased region" description="Polar residues" evidence="5">
    <location>
        <begin position="1163"/>
        <end position="1175"/>
    </location>
</feature>
<feature type="domain" description="GYF" evidence="7">
    <location>
        <begin position="649"/>
        <end position="703"/>
    </location>
</feature>
<evidence type="ECO:0000259" key="6">
    <source>
        <dbReference type="PROSITE" id="PS50103"/>
    </source>
</evidence>
<dbReference type="Pfam" id="PF25980">
    <property type="entry name" value="NERD_plant"/>
    <property type="match status" value="1"/>
</dbReference>
<dbReference type="PANTHER" id="PTHR46695">
    <property type="entry name" value="ZINC FINGER CCCH DOMAIN-CONTAINING PROTEIN 44-RELATED"/>
    <property type="match status" value="1"/>
</dbReference>
<dbReference type="PANTHER" id="PTHR46695:SF4">
    <property type="entry name" value="ZINC FINGER CCCH DOMAIN-CONTAINING PROTEIN 44"/>
    <property type="match status" value="1"/>
</dbReference>
<dbReference type="SUPFAM" id="SSF159042">
    <property type="entry name" value="Plus3-like"/>
    <property type="match status" value="1"/>
</dbReference>
<sequence>MCYTCTYSLCKGCTKDADYLCVRGNKGFCTTCMRTIMLIENNEQGNKETALVDFDDKSSWEYLFKVYWIYLKGKLSLTLSELTQAKNPWKRVGTMPYRGLSSDVHYGANDGKSSISDSSFRCLEANISKRRKTTEHPELLNQDSVNTEKSGSDKSTTSIGCTEWASKELLEFVAHMRNGDISVLSQFDVQALLLDYIKRNNLRDPRRKSQIICDLRLKNLFGKQRVGHFEMLKLLEFHFLIKEESQKDVIIQGNIVDAVVSQVEADGNNDDLPMMGKDKRRKTRRKGEERGPQTNLNEYAAIDAHNINLIYLRRSLMENLIEDDEKFHDKVVGSIVRIRISGSDQKQDMYRLVQVVGTSKVDVPSKTGKRTADVMLEILNLDKKEAIAIDAISNQEFSEDECRRLCQSIKCGLVKRLTVGDIQEKAMALRVLRLNDWLETEILRLNHLRDRASEKGHKKEHRECLEKLQLLKTPEERQRRLHEIPEVHADLHMDPNYESEEDAGELNDKKQDEYVRRRYTGFSRNVKEPISPHEGCDISNDTSNRAWKTSTNCEQSRNLGTTFNPDKEDGPTRVLERVNESSWNDGNDARGSISSEKPGNHVDSTSSVIVDWNNQAVLRSGLFSGVASETSSAPPSAGMAPSASDSEPDKLWHYRDPNGKIQGPFSMVQLCKWSTTGYFPSDMRIWGISNEEDDSLLLTDALKGQFHKLSPSLYDISLQSQKVGGASDSRLYTCDGQWNESMNTTGIDGKQSEGGWNCNNARALSIGNNEFVRINGWGSHSSDWTTPVISYKDVQAGSSSQCWDSFMGNNSCSDLPRVHSPLPSSEFSGQSYGTLSHQGRGHKGERWNSGPDHGNRDLHGMRVFHTAAGHTRGHADQSSGQNWRPLPVNFSSNNQDSSSGFASVAKSTDSSELTQEVNIPNLPSPTLMTSNEDWEAQAAENKQAVSSNILVEDSHISDLPSPTPKSSDGDEKGQVAEIKQSLSPNFPVQDSGPSWSSASSLVVGSGAQLPEIADERSGYSPTAAKPSVEEWDSGLVSLSSLKPPEAANDHAVSSNIPVDDSYISDLPSPTPKPSDGDEKGQAAENKQSVSSNFPVQDSGPSWSSASSLVVGSGAQATQLPEIADDLGGYSRTPAKPSVEEWDSGLVSVSSLKPPEAANDHAANPTSKSDQLTHSPPSHPAFNASSWQAIVTEPIEFSTLAEESVSDLLAEVDAMESQGGLASPTSVMNCGGDLIQGSKDDCFSSIEGLSPTPDPGKSDALSSTGEVQFPSQSTMADEPLEASQADILDPIKRSTWKSSTSAGVEGETKPSDPINHWGAGLNISPPAPSTTSQEMIDKGTSQRAGSEAMDTGCRTVQGNLNSGWGGIAQGITNMGRGTGQGTARGNASMNRGSSVGSIGWESQPKYSGERFTGPRGSALAFQSGNSGFGRGRSSWSWQSSFGGSGGYSRHPPKGQRVCKFYESGHCKKGASCDYLHP</sequence>
<protein>
    <submittedName>
        <fullName evidence="10">Putative zinc finger CCCH domain-containing protein 44</fullName>
    </submittedName>
</protein>
<dbReference type="CDD" id="cd00072">
    <property type="entry name" value="GYF"/>
    <property type="match status" value="1"/>
</dbReference>
<dbReference type="GO" id="GO:0008270">
    <property type="term" value="F:zinc ion binding"/>
    <property type="evidence" value="ECO:0007669"/>
    <property type="project" value="UniProtKB-KW"/>
</dbReference>
<dbReference type="SUPFAM" id="SSF47592">
    <property type="entry name" value="SWIB/MDM2 domain"/>
    <property type="match status" value="1"/>
</dbReference>
<evidence type="ECO:0000259" key="8">
    <source>
        <dbReference type="PROSITE" id="PS51360"/>
    </source>
</evidence>
<feature type="compositionally biased region" description="Low complexity" evidence="5">
    <location>
        <begin position="991"/>
        <end position="1007"/>
    </location>
</feature>
<dbReference type="SUPFAM" id="SSF90229">
    <property type="entry name" value="CCCH zinc finger"/>
    <property type="match status" value="1"/>
</dbReference>
<dbReference type="InterPro" id="IPR058668">
    <property type="entry name" value="NERD_dom"/>
</dbReference>
<dbReference type="Pfam" id="PF02213">
    <property type="entry name" value="GYF"/>
    <property type="match status" value="1"/>
</dbReference>
<feature type="compositionally biased region" description="Low complexity" evidence="5">
    <location>
        <begin position="1098"/>
        <end position="1116"/>
    </location>
</feature>
<dbReference type="Gene3D" id="3.90.70.200">
    <property type="entry name" value="Plus-3 domain"/>
    <property type="match status" value="1"/>
</dbReference>
<feature type="compositionally biased region" description="Polar residues" evidence="5">
    <location>
        <begin position="539"/>
        <end position="564"/>
    </location>
</feature>
<evidence type="ECO:0000256" key="5">
    <source>
        <dbReference type="SAM" id="MobiDB-lite"/>
    </source>
</evidence>
<reference evidence="10" key="1">
    <citation type="submission" date="2019-08" db="EMBL/GenBank/DDBJ databases">
        <title>Reference gene set and small RNA set construction with multiple tissues from Davidia involucrata Baill.</title>
        <authorList>
            <person name="Yang H."/>
            <person name="Zhou C."/>
            <person name="Li G."/>
            <person name="Wang J."/>
            <person name="Gao P."/>
            <person name="Wang M."/>
            <person name="Wang R."/>
            <person name="Zhao Y."/>
        </authorList>
    </citation>
    <scope>NUCLEOTIDE SEQUENCE</scope>
    <source>
        <tissue evidence="10">Mixed with DoveR01_LX</tissue>
    </source>
</reference>
<dbReference type="InterPro" id="IPR019835">
    <property type="entry name" value="SWIB_domain"/>
</dbReference>
<feature type="compositionally biased region" description="Polar residues" evidence="5">
    <location>
        <begin position="889"/>
        <end position="918"/>
    </location>
</feature>
<dbReference type="PROSITE" id="PS50829">
    <property type="entry name" value="GYF"/>
    <property type="match status" value="1"/>
</dbReference>
<feature type="region of interest" description="Disordered" evidence="5">
    <location>
        <begin position="626"/>
        <end position="653"/>
    </location>
</feature>
<feature type="region of interest" description="Disordered" evidence="5">
    <location>
        <begin position="1240"/>
        <end position="1264"/>
    </location>
</feature>
<keyword evidence="1 4" id="KW-0479">Metal-binding</keyword>
<evidence type="ECO:0000256" key="2">
    <source>
        <dbReference type="ARBA" id="ARBA00022771"/>
    </source>
</evidence>
<dbReference type="InterPro" id="IPR003121">
    <property type="entry name" value="SWIB_MDM2_domain"/>
</dbReference>
<evidence type="ECO:0000256" key="4">
    <source>
        <dbReference type="PROSITE-ProRule" id="PRU00723"/>
    </source>
</evidence>
<dbReference type="SMART" id="SM00151">
    <property type="entry name" value="SWIB"/>
    <property type="match status" value="1"/>
</dbReference>
<feature type="region of interest" description="Disordered" evidence="5">
    <location>
        <begin position="1378"/>
        <end position="1411"/>
    </location>
</feature>
<dbReference type="Gene3D" id="1.10.245.10">
    <property type="entry name" value="SWIB/MDM2 domain"/>
    <property type="match status" value="1"/>
</dbReference>
<name>A0A5B6ZHS7_DAVIN</name>
<feature type="region of interest" description="Disordered" evidence="5">
    <location>
        <begin position="133"/>
        <end position="158"/>
    </location>
</feature>
<evidence type="ECO:0000259" key="7">
    <source>
        <dbReference type="PROSITE" id="PS50829"/>
    </source>
</evidence>
<dbReference type="InterPro" id="IPR036855">
    <property type="entry name" value="Znf_CCCH_sf"/>
</dbReference>
<dbReference type="Pfam" id="PF03126">
    <property type="entry name" value="Plus-3"/>
    <property type="match status" value="1"/>
</dbReference>
<dbReference type="FunFam" id="1.10.245.10:FF:000003">
    <property type="entry name" value="Zinc finger CCCH domain-containing protein 19"/>
    <property type="match status" value="1"/>
</dbReference>
<dbReference type="InterPro" id="IPR003169">
    <property type="entry name" value="GYF"/>
</dbReference>
<dbReference type="SMART" id="SM00719">
    <property type="entry name" value="Plus3"/>
    <property type="match status" value="1"/>
</dbReference>